<evidence type="ECO:0000256" key="4">
    <source>
        <dbReference type="ARBA" id="ARBA00022833"/>
    </source>
</evidence>
<dbReference type="Pfam" id="PF25390">
    <property type="entry name" value="WD40_RLD"/>
    <property type="match status" value="1"/>
</dbReference>
<proteinExistence type="predicted"/>
<dbReference type="Pfam" id="PF00628">
    <property type="entry name" value="PHD"/>
    <property type="match status" value="1"/>
</dbReference>
<dbReference type="GO" id="GO:0016020">
    <property type="term" value="C:membrane"/>
    <property type="evidence" value="ECO:0007669"/>
    <property type="project" value="TreeGrafter"/>
</dbReference>
<keyword evidence="1" id="KW-0479">Metal-binding</keyword>
<dbReference type="PANTHER" id="PTHR46207:SF1">
    <property type="entry name" value="PROTEIN RCC2"/>
    <property type="match status" value="1"/>
</dbReference>
<evidence type="ECO:0000256" key="1">
    <source>
        <dbReference type="ARBA" id="ARBA00022723"/>
    </source>
</evidence>
<dbReference type="InterPro" id="IPR028641">
    <property type="entry name" value="RCC2"/>
</dbReference>
<feature type="region of interest" description="Disordered" evidence="7">
    <location>
        <begin position="15"/>
        <end position="45"/>
    </location>
</feature>
<name>A0A409YQE5_9AGAR</name>
<feature type="repeat" description="RCC1" evidence="6">
    <location>
        <begin position="1669"/>
        <end position="1723"/>
    </location>
</feature>
<dbReference type="OrthoDB" id="5370059at2759"/>
<dbReference type="SUPFAM" id="SSF50985">
    <property type="entry name" value="RCC1/BLIP-II"/>
    <property type="match status" value="1"/>
</dbReference>
<evidence type="ECO:0000259" key="8">
    <source>
        <dbReference type="PROSITE" id="PS50016"/>
    </source>
</evidence>
<reference evidence="9 10" key="1">
    <citation type="journal article" date="2018" name="Evol. Lett.">
        <title>Horizontal gene cluster transfer increased hallucinogenic mushroom diversity.</title>
        <authorList>
            <person name="Reynolds H.T."/>
            <person name="Vijayakumar V."/>
            <person name="Gluck-Thaler E."/>
            <person name="Korotkin H.B."/>
            <person name="Matheny P.B."/>
            <person name="Slot J.C."/>
        </authorList>
    </citation>
    <scope>NUCLEOTIDE SEQUENCE [LARGE SCALE GENOMIC DNA]</scope>
    <source>
        <strain evidence="9 10">2629</strain>
    </source>
</reference>
<dbReference type="InterPro" id="IPR013083">
    <property type="entry name" value="Znf_RING/FYVE/PHD"/>
</dbReference>
<dbReference type="Proteomes" id="UP000284842">
    <property type="component" value="Unassembled WGS sequence"/>
</dbReference>
<dbReference type="InterPro" id="IPR019786">
    <property type="entry name" value="Zinc_finger_PHD-type_CS"/>
</dbReference>
<feature type="compositionally biased region" description="Polar residues" evidence="7">
    <location>
        <begin position="580"/>
        <end position="590"/>
    </location>
</feature>
<dbReference type="InterPro" id="IPR009091">
    <property type="entry name" value="RCC1/BLIP-II"/>
</dbReference>
<comment type="caution">
    <text evidence="9">The sequence shown here is derived from an EMBL/GenBank/DDBJ whole genome shotgun (WGS) entry which is preliminary data.</text>
</comment>
<dbReference type="InterPro" id="IPR011011">
    <property type="entry name" value="Znf_FYVE_PHD"/>
</dbReference>
<dbReference type="PROSITE" id="PS01359">
    <property type="entry name" value="ZF_PHD_1"/>
    <property type="match status" value="1"/>
</dbReference>
<feature type="repeat" description="RCC1" evidence="6">
    <location>
        <begin position="1384"/>
        <end position="1442"/>
    </location>
</feature>
<dbReference type="InterPro" id="IPR058923">
    <property type="entry name" value="RCC1-like_dom"/>
</dbReference>
<evidence type="ECO:0000256" key="6">
    <source>
        <dbReference type="PROSITE-ProRule" id="PRU00235"/>
    </source>
</evidence>
<evidence type="ECO:0000256" key="5">
    <source>
        <dbReference type="PROSITE-ProRule" id="PRU00146"/>
    </source>
</evidence>
<feature type="repeat" description="RCC1" evidence="6">
    <location>
        <begin position="1492"/>
        <end position="1557"/>
    </location>
</feature>
<evidence type="ECO:0000313" key="10">
    <source>
        <dbReference type="Proteomes" id="UP000284842"/>
    </source>
</evidence>
<feature type="domain" description="PHD-type" evidence="8">
    <location>
        <begin position="1740"/>
        <end position="1791"/>
    </location>
</feature>
<feature type="repeat" description="RCC1" evidence="6">
    <location>
        <begin position="1558"/>
        <end position="1613"/>
    </location>
</feature>
<keyword evidence="2" id="KW-0677">Repeat</keyword>
<dbReference type="GO" id="GO:0008270">
    <property type="term" value="F:zinc ion binding"/>
    <property type="evidence" value="ECO:0007669"/>
    <property type="project" value="UniProtKB-KW"/>
</dbReference>
<protein>
    <recommendedName>
        <fullName evidence="8">PHD-type domain-containing protein</fullName>
    </recommendedName>
</protein>
<dbReference type="STRING" id="181874.A0A409YQE5"/>
<keyword evidence="10" id="KW-1185">Reference proteome</keyword>
<evidence type="ECO:0000256" key="7">
    <source>
        <dbReference type="SAM" id="MobiDB-lite"/>
    </source>
</evidence>
<dbReference type="Gene3D" id="3.30.40.10">
    <property type="entry name" value="Zinc/RING finger domain, C3HC4 (zinc finger)"/>
    <property type="match status" value="1"/>
</dbReference>
<keyword evidence="4" id="KW-0862">Zinc</keyword>
<feature type="compositionally biased region" description="Polar residues" evidence="7">
    <location>
        <begin position="434"/>
        <end position="444"/>
    </location>
</feature>
<feature type="compositionally biased region" description="Polar residues" evidence="7">
    <location>
        <begin position="371"/>
        <end position="387"/>
    </location>
</feature>
<dbReference type="PROSITE" id="PS50012">
    <property type="entry name" value="RCC1_3"/>
    <property type="match status" value="4"/>
</dbReference>
<dbReference type="SMART" id="SM00249">
    <property type="entry name" value="PHD"/>
    <property type="match status" value="1"/>
</dbReference>
<keyword evidence="3 5" id="KW-0863">Zinc-finger</keyword>
<dbReference type="PANTHER" id="PTHR46207">
    <property type="entry name" value="PROTEIN RCC2"/>
    <property type="match status" value="1"/>
</dbReference>
<accession>A0A409YQE5</accession>
<feature type="region of interest" description="Disordered" evidence="7">
    <location>
        <begin position="609"/>
        <end position="633"/>
    </location>
</feature>
<dbReference type="CDD" id="cd15543">
    <property type="entry name" value="PHD_RSF1"/>
    <property type="match status" value="1"/>
</dbReference>
<sequence>MIVVKIGWLSRITTQKESTAYSQDSEWAPTSQPKSSGHPSKHVTNNPLPIQLIIIQDTQGGGQEVGGVKPPLIDSPSREWILQASSGRYWQMAIQNESNSDLGADGVQTQEMETNQDAETTGQKRKLRSNPNSAAAQKKAKLDITTTVAVPEGEPSAPVTENKAPHTRRTTRSTAGVKPNAGEVQSTDVVNGNGGAAQGSHENTRIDPELPSPSKKRPRRQELNVNQDQLDGTVQAPETETSPSTSRSKRKARQTLPQSDEINDIHAAEIESASVSVSRKGRGIKQPDSSQTQQETSAIAQPARSSKRGRKSDTIDQVPSQDVISPDAPPLHDSPSRKRRRKSTKVTESASQEGPGVEGPSVRPAQRARRTANQQEDGGETSAQASSEPKKGRRKKVVFDGAQIANGDPTELPELPPPSTPKKRGRPKKEAGASTIQESASTRAQTKDVSKKASKEVRWRAEAPTSHKATDVQDLPLSNERPRVWTQERDDLLAMLPELAGPRCVNGLTWVMYETPMLLLDSTNPLMEVDWKDKNAHIFDLVTTRSFTCSVPSVDLTPNGPPEEDQVAEDEAAHKYQPTHGDNQLTNAKNPSPDAPPIETITADTISNTQSQLPDSEPEVIPTSEHQSSTRDSAPVYRVISSAYTQAQEQSVKRETPVPYRFDDAPTIRTEADVNRILDDAMASRLLLPIQTTNDDIPKDHESMEIIHSPESPVAPLLPQVPRVEVDAESSNADAQPAEDVEATVVPTSPKAESEPPIQQNAFTSYIPSPIPEELNAIVEAYVMGTPLTLLVSNDRLKTDWSLSLHEEFGIVFMGYFRILGIIEERINTDDPAAKKPILGTDTLTGRVRWRITLQWAPGGERHIFSNPDIDSLQHPWWSPQASNSEDPKPAEQPSQPNVQNEPEETVKTTAKYRKARLENPNWQFRHYAYDRLCHGLVPKHLLAPFGPQHFDDFFPLGWLCESCGRLNFQASMRHRRCKSSFCKDSPPLIEPYSIDLVYLRDPHDRHIVFLPNNSHPGYIQRRKDDFPSGLVTFSYETREATHPFLKHIFTGNLTRHQGEATALLKDIQLNVELVRTPNASDPYFVYSTKGKELQGELTSPDAIWLDTPECVNECRRFVRQRLLDCGGLQPDQLTIGHLKILSFITPGIHTFPGSINAKKHPVAVLCMGCDVVLNIKLPASITANKSGEGAEDADDYLLITEANAEEAEYPDPSLGWVADDPESMAFLQEQSLVPTQKRQPKSKVTKKASKDMFMLTLVHGDIVVFFGETFECSVKRGGTSLCDLKVTVVNNQAFPLMTTNNESAKAFQKSTEQRWGRVLICGGTDWPKLGRKERGGVPKDENAAIINPDLLEVNLLRSLLNVKAVSIHTSCAGCHFVVIDIDGNAWLYGRNGFSCLGVTGVEYISENAPRMLSPSDLGAPKGTKFVHAACGRNHTILVGSDGTIWTAGANNVGQCGHSVCPEVSSFRAINVVYGGQKEQVIKASAGITFSIVLTASGKGDAEKGQLGNGTTGERITTGNKTSFDIETSPVYIKELDGKKIVDIASGQQHTIALEDSGQVWVWGYNGYCRLGLGNQVDALKPKSVPQFAGPNESTMAQGIAAGPTNSVVIDNQGMYWMAGKWKNSGEGSSGSPYSSFRYMQDIMGCKILMARSGGVTHWLLTPDDDGTPMTVCWGQNAANGELGMGLEEPKSATKPTRNLTLVGIEVFDIAAGQNTTCFLAKPNEKFSDMPRHPEEVNPPQVCGKCQRDDGEDASTLECDKCDAPWHLQCLNPPLTAVPDGEWFCPDCEDDPGAAVGAWATEKKPKKRSRREMSPGGDEEMADGQAKRKAKGTGTHAISFIFSMTKELMLASHFTAAPAAKKKKQ</sequence>
<feature type="region of interest" description="Disordered" evidence="7">
    <location>
        <begin position="113"/>
        <end position="471"/>
    </location>
</feature>
<dbReference type="InterPro" id="IPR000408">
    <property type="entry name" value="Reg_chr_condens"/>
</dbReference>
<evidence type="ECO:0000256" key="2">
    <source>
        <dbReference type="ARBA" id="ARBA00022737"/>
    </source>
</evidence>
<dbReference type="InterPro" id="IPR001965">
    <property type="entry name" value="Znf_PHD"/>
</dbReference>
<feature type="compositionally biased region" description="Polar residues" evidence="7">
    <location>
        <begin position="223"/>
        <end position="232"/>
    </location>
</feature>
<dbReference type="SUPFAM" id="SSF57903">
    <property type="entry name" value="FYVE/PHD zinc finger"/>
    <property type="match status" value="1"/>
</dbReference>
<organism evidence="9 10">
    <name type="scientific">Panaeolus cyanescens</name>
    <dbReference type="NCBI Taxonomy" id="181874"/>
    <lineage>
        <taxon>Eukaryota</taxon>
        <taxon>Fungi</taxon>
        <taxon>Dikarya</taxon>
        <taxon>Basidiomycota</taxon>
        <taxon>Agaricomycotina</taxon>
        <taxon>Agaricomycetes</taxon>
        <taxon>Agaricomycetidae</taxon>
        <taxon>Agaricales</taxon>
        <taxon>Agaricineae</taxon>
        <taxon>Galeropsidaceae</taxon>
        <taxon>Panaeolus</taxon>
    </lineage>
</organism>
<dbReference type="GO" id="GO:0031267">
    <property type="term" value="F:small GTPase binding"/>
    <property type="evidence" value="ECO:0007669"/>
    <property type="project" value="TreeGrafter"/>
</dbReference>
<feature type="region of interest" description="Disordered" evidence="7">
    <location>
        <begin position="577"/>
        <end position="597"/>
    </location>
</feature>
<dbReference type="PROSITE" id="PS00626">
    <property type="entry name" value="RCC1_2"/>
    <property type="match status" value="2"/>
</dbReference>
<evidence type="ECO:0000313" key="9">
    <source>
        <dbReference type="EMBL" id="PPR05234.1"/>
    </source>
</evidence>
<feature type="compositionally biased region" description="Basic and acidic residues" evidence="7">
    <location>
        <begin position="445"/>
        <end position="461"/>
    </location>
</feature>
<feature type="region of interest" description="Disordered" evidence="7">
    <location>
        <begin position="876"/>
        <end position="908"/>
    </location>
</feature>
<gene>
    <name evidence="9" type="ORF">CVT24_010340</name>
</gene>
<dbReference type="EMBL" id="NHTK01000835">
    <property type="protein sequence ID" value="PPR05234.1"/>
    <property type="molecule type" value="Genomic_DNA"/>
</dbReference>
<dbReference type="PROSITE" id="PS50016">
    <property type="entry name" value="ZF_PHD_2"/>
    <property type="match status" value="1"/>
</dbReference>
<evidence type="ECO:0000256" key="3">
    <source>
        <dbReference type="ARBA" id="ARBA00022771"/>
    </source>
</evidence>
<dbReference type="InterPro" id="IPR019787">
    <property type="entry name" value="Znf_PHD-finger"/>
</dbReference>
<dbReference type="InParanoid" id="A0A409YQE5"/>
<dbReference type="Gene3D" id="2.130.10.30">
    <property type="entry name" value="Regulator of chromosome condensation 1/beta-lactamase-inhibitor protein II"/>
    <property type="match status" value="2"/>
</dbReference>
<feature type="compositionally biased region" description="Low complexity" evidence="7">
    <location>
        <begin position="236"/>
        <end position="246"/>
    </location>
</feature>
<feature type="region of interest" description="Disordered" evidence="7">
    <location>
        <begin position="1799"/>
        <end position="1833"/>
    </location>
</feature>
<feature type="compositionally biased region" description="Polar residues" evidence="7">
    <location>
        <begin position="287"/>
        <end position="299"/>
    </location>
</feature>